<accession>A0A2M8R771</accession>
<protein>
    <submittedName>
        <fullName evidence="1">Uncharacterized protein</fullName>
    </submittedName>
</protein>
<proteinExistence type="predicted"/>
<dbReference type="EMBL" id="PGVG01000015">
    <property type="protein sequence ID" value="PJG53681.1"/>
    <property type="molecule type" value="Genomic_DNA"/>
</dbReference>
<reference evidence="1 2" key="1">
    <citation type="submission" date="2017-11" db="EMBL/GenBank/DDBJ databases">
        <title>Bradyrhizobium forestalis sp. nov., an efficient nitrogen-fixing bacterium isolated from nodules of forest legume species in the Amazon.</title>
        <authorList>
            <person name="Costa E.M."/>
            <person name="Guimaraes A."/>
            <person name="Carvalho T.S."/>
            <person name="Rodrigues T.L."/>
            <person name="Ribeiro P.R.A."/>
            <person name="Lebbe L."/>
            <person name="Willems A."/>
            <person name="Moreira F.M.S."/>
        </authorList>
    </citation>
    <scope>NUCLEOTIDE SEQUENCE [LARGE SCALE GENOMIC DNA]</scope>
    <source>
        <strain evidence="1 2">INPA54B</strain>
    </source>
</reference>
<evidence type="ECO:0000313" key="2">
    <source>
        <dbReference type="Proteomes" id="UP000231194"/>
    </source>
</evidence>
<dbReference type="AlphaFoldDB" id="A0A2M8R771"/>
<gene>
    <name evidence="1" type="ORF">CVM73_19770</name>
</gene>
<organism evidence="1 2">
    <name type="scientific">Bradyrhizobium forestalis</name>
    <dbReference type="NCBI Taxonomy" id="1419263"/>
    <lineage>
        <taxon>Bacteria</taxon>
        <taxon>Pseudomonadati</taxon>
        <taxon>Pseudomonadota</taxon>
        <taxon>Alphaproteobacteria</taxon>
        <taxon>Hyphomicrobiales</taxon>
        <taxon>Nitrobacteraceae</taxon>
        <taxon>Bradyrhizobium</taxon>
    </lineage>
</organism>
<name>A0A2M8R771_9BRAD</name>
<comment type="caution">
    <text evidence="1">The sequence shown here is derived from an EMBL/GenBank/DDBJ whole genome shotgun (WGS) entry which is preliminary data.</text>
</comment>
<dbReference type="Proteomes" id="UP000231194">
    <property type="component" value="Unassembled WGS sequence"/>
</dbReference>
<sequence length="92" mass="10161">MHAESLTTRIGERLMASRTAISAKPVRCNRRFGMHQMGLFAGGIAHSAVGVPEWRELPKEAQDALVNLMTQLVLDHARLSATLAKREDGHDQ</sequence>
<keyword evidence="2" id="KW-1185">Reference proteome</keyword>
<evidence type="ECO:0000313" key="1">
    <source>
        <dbReference type="EMBL" id="PJG53681.1"/>
    </source>
</evidence>